<dbReference type="Proteomes" id="UP000657592">
    <property type="component" value="Unassembled WGS sequence"/>
</dbReference>
<dbReference type="EMBL" id="BMJY01000005">
    <property type="protein sequence ID" value="GGH42646.1"/>
    <property type="molecule type" value="Genomic_DNA"/>
</dbReference>
<evidence type="ECO:0000313" key="3">
    <source>
        <dbReference type="Proteomes" id="UP000657592"/>
    </source>
</evidence>
<name>A0A917MLH2_9MICO</name>
<comment type="caution">
    <text evidence="2">The sequence shown here is derived from an EMBL/GenBank/DDBJ whole genome shotgun (WGS) entry which is preliminary data.</text>
</comment>
<protein>
    <recommendedName>
        <fullName evidence="1">DUF4440 domain-containing protein</fullName>
    </recommendedName>
</protein>
<dbReference type="SUPFAM" id="SSF54427">
    <property type="entry name" value="NTF2-like"/>
    <property type="match status" value="1"/>
</dbReference>
<dbReference type="Gene3D" id="3.10.450.50">
    <property type="match status" value="1"/>
</dbReference>
<reference evidence="2" key="2">
    <citation type="submission" date="2020-09" db="EMBL/GenBank/DDBJ databases">
        <authorList>
            <person name="Sun Q."/>
            <person name="Zhou Y."/>
        </authorList>
    </citation>
    <scope>NUCLEOTIDE SEQUENCE</scope>
    <source>
        <strain evidence="2">CGMCC 1.15794</strain>
    </source>
</reference>
<reference evidence="2" key="1">
    <citation type="journal article" date="2014" name="Int. J. Syst. Evol. Microbiol.">
        <title>Complete genome sequence of Corynebacterium casei LMG S-19264T (=DSM 44701T), isolated from a smear-ripened cheese.</title>
        <authorList>
            <consortium name="US DOE Joint Genome Institute (JGI-PGF)"/>
            <person name="Walter F."/>
            <person name="Albersmeier A."/>
            <person name="Kalinowski J."/>
            <person name="Ruckert C."/>
        </authorList>
    </citation>
    <scope>NUCLEOTIDE SEQUENCE</scope>
    <source>
        <strain evidence="2">CGMCC 1.15794</strain>
    </source>
</reference>
<dbReference type="InterPro" id="IPR032710">
    <property type="entry name" value="NTF2-like_dom_sf"/>
</dbReference>
<dbReference type="InterPro" id="IPR027843">
    <property type="entry name" value="DUF4440"/>
</dbReference>
<dbReference type="RefSeq" id="WP_188755750.1">
    <property type="nucleotide sequence ID" value="NZ_BMJY01000005.1"/>
</dbReference>
<dbReference type="Pfam" id="PF14534">
    <property type="entry name" value="DUF4440"/>
    <property type="match status" value="1"/>
</dbReference>
<feature type="domain" description="DUF4440" evidence="1">
    <location>
        <begin position="9"/>
        <end position="97"/>
    </location>
</feature>
<dbReference type="AlphaFoldDB" id="A0A917MLH2"/>
<accession>A0A917MLH2</accession>
<evidence type="ECO:0000259" key="1">
    <source>
        <dbReference type="Pfam" id="PF14534"/>
    </source>
</evidence>
<proteinExistence type="predicted"/>
<evidence type="ECO:0000313" key="2">
    <source>
        <dbReference type="EMBL" id="GGH42646.1"/>
    </source>
</evidence>
<keyword evidence="3" id="KW-1185">Reference proteome</keyword>
<organism evidence="2 3">
    <name type="scientific">Microbacterium album</name>
    <dbReference type="NCBI Taxonomy" id="2053191"/>
    <lineage>
        <taxon>Bacteria</taxon>
        <taxon>Bacillati</taxon>
        <taxon>Actinomycetota</taxon>
        <taxon>Actinomycetes</taxon>
        <taxon>Micrococcales</taxon>
        <taxon>Microbacteriaceae</taxon>
        <taxon>Microbacterium</taxon>
    </lineage>
</organism>
<sequence length="124" mass="13590">MDELSLDALLALEHGGWDALCRSAGGDFYGELMTAEAVMILVNGMILDRATIAATLNESPPWSSYTLSETRLVPTGQDATALVYRASARRDGQDEPFIALMASHYRLVDGRARLTLYQQTTITH</sequence>
<gene>
    <name evidence="2" type="ORF">GCM10010921_15990</name>
</gene>